<dbReference type="EMBL" id="VOKX01000029">
    <property type="protein sequence ID" value="KAB7844344.1"/>
    <property type="molecule type" value="Genomic_DNA"/>
</dbReference>
<dbReference type="InterPro" id="IPR051455">
    <property type="entry name" value="Bact_solute-bind_prot3"/>
</dbReference>
<dbReference type="InterPro" id="IPR018313">
    <property type="entry name" value="SBP_3_CS"/>
</dbReference>
<dbReference type="AlphaFoldDB" id="A0A5N5W7C2"/>
<dbReference type="SUPFAM" id="SSF53850">
    <property type="entry name" value="Periplasmic binding protein-like II"/>
    <property type="match status" value="1"/>
</dbReference>
<evidence type="ECO:0000256" key="2">
    <source>
        <dbReference type="ARBA" id="ARBA00022448"/>
    </source>
</evidence>
<evidence type="ECO:0000256" key="4">
    <source>
        <dbReference type="RuleBase" id="RU003744"/>
    </source>
</evidence>
<dbReference type="GO" id="GO:0005576">
    <property type="term" value="C:extracellular region"/>
    <property type="evidence" value="ECO:0007669"/>
    <property type="project" value="TreeGrafter"/>
</dbReference>
<dbReference type="GO" id="GO:0015276">
    <property type="term" value="F:ligand-gated monoatomic ion channel activity"/>
    <property type="evidence" value="ECO:0007669"/>
    <property type="project" value="InterPro"/>
</dbReference>
<sequence length="306" mass="32567">MKLRKTAAVAAVVVALAASATACGKDRDTDDKKADPGAGSSAPAVPTYKVNTAADVKGSPVFEKIKGKKITIGTKADQPFLGFENPSDKTRSGFDVEIARMIAADLGFDKDHIEFKTVPSEARETQIANGGVDLYVGTYTINDERKKQIDFGGPYYIAGQDLLVKADSDIKGPDDIKGKKVCSATGSTPLKRIKEAKYGAKEVKAQQGYQLCVQELLNDTVDAVTTDDSILKGYAAQNKGKLKVVGSPFSKEPYGVGLKKGDKALRDAVNNALEAHMKNGDWKKAYDATLGQSGAAAQEPPAVDRY</sequence>
<feature type="region of interest" description="Disordered" evidence="5">
    <location>
        <begin position="25"/>
        <end position="45"/>
    </location>
</feature>
<dbReference type="Pfam" id="PF00497">
    <property type="entry name" value="SBP_bac_3"/>
    <property type="match status" value="1"/>
</dbReference>
<dbReference type="PROSITE" id="PS01039">
    <property type="entry name" value="SBP_BACTERIAL_3"/>
    <property type="match status" value="1"/>
</dbReference>
<dbReference type="GO" id="GO:0030288">
    <property type="term" value="C:outer membrane-bounded periplasmic space"/>
    <property type="evidence" value="ECO:0007669"/>
    <property type="project" value="TreeGrafter"/>
</dbReference>
<evidence type="ECO:0000259" key="7">
    <source>
        <dbReference type="SMART" id="SM00062"/>
    </source>
</evidence>
<keyword evidence="3 6" id="KW-0732">Signal</keyword>
<dbReference type="CDD" id="cd13690">
    <property type="entry name" value="PBP2_GluB"/>
    <property type="match status" value="1"/>
</dbReference>
<dbReference type="PROSITE" id="PS51257">
    <property type="entry name" value="PROKAR_LIPOPROTEIN"/>
    <property type="match status" value="1"/>
</dbReference>
<gene>
    <name evidence="9" type="ORF">FRZ00_15675</name>
</gene>
<evidence type="ECO:0000259" key="8">
    <source>
        <dbReference type="SMART" id="SM00079"/>
    </source>
</evidence>
<feature type="signal peptide" evidence="6">
    <location>
        <begin position="1"/>
        <end position="22"/>
    </location>
</feature>
<dbReference type="SMART" id="SM00062">
    <property type="entry name" value="PBPb"/>
    <property type="match status" value="1"/>
</dbReference>
<dbReference type="Gene3D" id="3.40.190.10">
    <property type="entry name" value="Periplasmic binding protein-like II"/>
    <property type="match status" value="2"/>
</dbReference>
<dbReference type="Proteomes" id="UP000327000">
    <property type="component" value="Unassembled WGS sequence"/>
</dbReference>
<evidence type="ECO:0000313" key="10">
    <source>
        <dbReference type="Proteomes" id="UP000327000"/>
    </source>
</evidence>
<evidence type="ECO:0000313" key="9">
    <source>
        <dbReference type="EMBL" id="KAB7844344.1"/>
    </source>
</evidence>
<organism evidence="9 10">
    <name type="scientific">Streptomyces mobaraensis</name>
    <name type="common">Streptoverticillium mobaraense</name>
    <dbReference type="NCBI Taxonomy" id="35621"/>
    <lineage>
        <taxon>Bacteria</taxon>
        <taxon>Bacillati</taxon>
        <taxon>Actinomycetota</taxon>
        <taxon>Actinomycetes</taxon>
        <taxon>Kitasatosporales</taxon>
        <taxon>Streptomycetaceae</taxon>
        <taxon>Streptomyces</taxon>
    </lineage>
</organism>
<evidence type="ECO:0000256" key="6">
    <source>
        <dbReference type="SAM" id="SignalP"/>
    </source>
</evidence>
<feature type="domain" description="Solute-binding protein family 3/N-terminal" evidence="7">
    <location>
        <begin position="69"/>
        <end position="293"/>
    </location>
</feature>
<dbReference type="PANTHER" id="PTHR30085">
    <property type="entry name" value="AMINO ACID ABC TRANSPORTER PERMEASE"/>
    <property type="match status" value="1"/>
</dbReference>
<comment type="caution">
    <text evidence="9">The sequence shown here is derived from an EMBL/GenBank/DDBJ whole genome shotgun (WGS) entry which is preliminary data.</text>
</comment>
<dbReference type="InterPro" id="IPR001638">
    <property type="entry name" value="Solute-binding_3/MltF_N"/>
</dbReference>
<feature type="chain" id="PRO_5039642514" evidence="6">
    <location>
        <begin position="23"/>
        <end position="306"/>
    </location>
</feature>
<proteinExistence type="inferred from homology"/>
<dbReference type="SMART" id="SM00079">
    <property type="entry name" value="PBPe"/>
    <property type="match status" value="1"/>
</dbReference>
<dbReference type="InterPro" id="IPR001320">
    <property type="entry name" value="Iontro_rcpt_C"/>
</dbReference>
<comment type="similarity">
    <text evidence="1 4">Belongs to the bacterial solute-binding protein 3 family.</text>
</comment>
<dbReference type="OrthoDB" id="9807888at2"/>
<evidence type="ECO:0000256" key="5">
    <source>
        <dbReference type="SAM" id="MobiDB-lite"/>
    </source>
</evidence>
<feature type="compositionally biased region" description="Basic and acidic residues" evidence="5">
    <location>
        <begin position="25"/>
        <end position="35"/>
    </location>
</feature>
<keyword evidence="10" id="KW-1185">Reference proteome</keyword>
<reference evidence="9 10" key="1">
    <citation type="journal article" date="2019" name="Microb. Cell Fact.">
        <title>Exploring novel herbicidin analogues by transcriptional regulator overexpression and MS/MS molecular networking.</title>
        <authorList>
            <person name="Shi Y."/>
            <person name="Gu R."/>
            <person name="Li Y."/>
            <person name="Wang X."/>
            <person name="Ren W."/>
            <person name="Li X."/>
            <person name="Wang L."/>
            <person name="Xie Y."/>
            <person name="Hong B."/>
        </authorList>
    </citation>
    <scope>NUCLEOTIDE SEQUENCE [LARGE SCALE GENOMIC DNA]</scope>
    <source>
        <strain evidence="9 10">US-43</strain>
    </source>
</reference>
<feature type="domain" description="Ionotropic glutamate receptor C-terminal" evidence="8">
    <location>
        <begin position="69"/>
        <end position="284"/>
    </location>
</feature>
<dbReference type="PANTHER" id="PTHR30085:SF6">
    <property type="entry name" value="ABC TRANSPORTER GLUTAMINE-BINDING PROTEIN GLNH"/>
    <property type="match status" value="1"/>
</dbReference>
<dbReference type="GO" id="GO:0006865">
    <property type="term" value="P:amino acid transport"/>
    <property type="evidence" value="ECO:0007669"/>
    <property type="project" value="TreeGrafter"/>
</dbReference>
<keyword evidence="2" id="KW-0813">Transport</keyword>
<protein>
    <submittedName>
        <fullName evidence="9">Glutamate ABC transporter substrate-binding protein</fullName>
    </submittedName>
</protein>
<dbReference type="GO" id="GO:0016020">
    <property type="term" value="C:membrane"/>
    <property type="evidence" value="ECO:0007669"/>
    <property type="project" value="InterPro"/>
</dbReference>
<evidence type="ECO:0000256" key="1">
    <source>
        <dbReference type="ARBA" id="ARBA00010333"/>
    </source>
</evidence>
<accession>A0A5N5W7C2</accession>
<name>A0A5N5W7C2_STRMB</name>
<evidence type="ECO:0000256" key="3">
    <source>
        <dbReference type="ARBA" id="ARBA00022729"/>
    </source>
</evidence>
<dbReference type="RefSeq" id="WP_004945384.1">
    <property type="nucleotide sequence ID" value="NZ_JBFADJ010000007.1"/>
</dbReference>